<dbReference type="InterPro" id="IPR023393">
    <property type="entry name" value="START-like_dom_sf"/>
</dbReference>
<organism evidence="2 3">
    <name type="scientific">Marisediminicola antarctica</name>
    <dbReference type="NCBI Taxonomy" id="674079"/>
    <lineage>
        <taxon>Bacteria</taxon>
        <taxon>Bacillati</taxon>
        <taxon>Actinomycetota</taxon>
        <taxon>Actinomycetes</taxon>
        <taxon>Micrococcales</taxon>
        <taxon>Microbacteriaceae</taxon>
        <taxon>Marisediminicola</taxon>
    </lineage>
</organism>
<feature type="compositionally biased region" description="Pro residues" evidence="1">
    <location>
        <begin position="169"/>
        <end position="180"/>
    </location>
</feature>
<dbReference type="Gene3D" id="3.30.530.20">
    <property type="match status" value="1"/>
</dbReference>
<dbReference type="OrthoDB" id="9808623at2"/>
<sequence>MQLDSSFSVVAPIDAVWQTLMDFERVAGCVPGAQILNKLSDDAYQVGLQVKMGPVTMQYKGQMTVLERDADAHRAVFEGKAQEIRGQGTAQGSATLTLVEVDGATQGTVSADISLSGKVAAMGKGVIGNVTDQMMTLFATNLQSMVGAPAASEAPAASAMAAPGESPTPAQPAQPAPTAPTAPAAGPSLDAMSLAKGVVMDQLSSPGKLIGLVVAVALVAYRVGTFVSTRRWIRLSAARGSTPDA</sequence>
<dbReference type="SUPFAM" id="SSF55961">
    <property type="entry name" value="Bet v1-like"/>
    <property type="match status" value="1"/>
</dbReference>
<feature type="region of interest" description="Disordered" evidence="1">
    <location>
        <begin position="156"/>
        <end position="187"/>
    </location>
</feature>
<evidence type="ECO:0000313" key="2">
    <source>
        <dbReference type="EMBL" id="QHO69964.1"/>
    </source>
</evidence>
<reference evidence="2 3" key="1">
    <citation type="submission" date="2016-09" db="EMBL/GenBank/DDBJ databases">
        <title>Complete genome sequence of microbes from the polar regions.</title>
        <authorList>
            <person name="Liao L."/>
            <person name="Chen B."/>
        </authorList>
    </citation>
    <scope>NUCLEOTIDE SEQUENCE [LARGE SCALE GENOMIC DNA]</scope>
    <source>
        <strain evidence="2 3">ZS314</strain>
    </source>
</reference>
<dbReference type="EMBL" id="CP017146">
    <property type="protein sequence ID" value="QHO69964.1"/>
    <property type="molecule type" value="Genomic_DNA"/>
</dbReference>
<name>A0A7L5AKR8_9MICO</name>
<gene>
    <name evidence="2" type="ORF">BHD05_10225</name>
</gene>
<dbReference type="PANTHER" id="PTHR38588:SF1">
    <property type="entry name" value="BLL0334 PROTEIN"/>
    <property type="match status" value="1"/>
</dbReference>
<evidence type="ECO:0000256" key="1">
    <source>
        <dbReference type="SAM" id="MobiDB-lite"/>
    </source>
</evidence>
<dbReference type="Pfam" id="PF06240">
    <property type="entry name" value="COXG"/>
    <property type="match status" value="1"/>
</dbReference>
<dbReference type="CDD" id="cd07823">
    <property type="entry name" value="SRPBCC_5"/>
    <property type="match status" value="1"/>
</dbReference>
<keyword evidence="3" id="KW-1185">Reference proteome</keyword>
<dbReference type="KEGG" id="mant:BHD05_10225"/>
<dbReference type="RefSeq" id="WP_161886340.1">
    <property type="nucleotide sequence ID" value="NZ_CP017146.1"/>
</dbReference>
<evidence type="ECO:0000313" key="3">
    <source>
        <dbReference type="Proteomes" id="UP000464507"/>
    </source>
</evidence>
<protein>
    <submittedName>
        <fullName evidence="2">Carbon monoxide dehydrogenase</fullName>
    </submittedName>
</protein>
<dbReference type="PANTHER" id="PTHR38588">
    <property type="entry name" value="BLL0334 PROTEIN"/>
    <property type="match status" value="1"/>
</dbReference>
<accession>A0A7L5AKR8</accession>
<dbReference type="Proteomes" id="UP000464507">
    <property type="component" value="Chromosome"/>
</dbReference>
<proteinExistence type="predicted"/>
<dbReference type="InterPro" id="IPR010419">
    <property type="entry name" value="CO_DH_gsu"/>
</dbReference>
<feature type="compositionally biased region" description="Low complexity" evidence="1">
    <location>
        <begin position="156"/>
        <end position="168"/>
    </location>
</feature>
<dbReference type="AlphaFoldDB" id="A0A7L5AKR8"/>